<reference evidence="3 4" key="1">
    <citation type="submission" date="2012-08" db="EMBL/GenBank/DDBJ databases">
        <title>Whole genome shotgun sequence of Gordonia rubripertincta NBRC 101908.</title>
        <authorList>
            <person name="Takarada H."/>
            <person name="Hosoyama A."/>
            <person name="Tsuchikane K."/>
            <person name="Katsumata H."/>
            <person name="Baba S."/>
            <person name="Ohji S."/>
            <person name="Yamazaki S."/>
            <person name="Fujita N."/>
        </authorList>
    </citation>
    <scope>NUCLEOTIDE SEQUENCE [LARGE SCALE GENOMIC DNA]</scope>
    <source>
        <strain evidence="3 4">NBRC 101908</strain>
    </source>
</reference>
<feature type="domain" description="Tyrosine specific protein phosphatases" evidence="2">
    <location>
        <begin position="149"/>
        <end position="210"/>
    </location>
</feature>
<dbReference type="EMBL" id="BAHB01000049">
    <property type="protein sequence ID" value="GAB84923.1"/>
    <property type="molecule type" value="Genomic_DNA"/>
</dbReference>
<dbReference type="InterPro" id="IPR016130">
    <property type="entry name" value="Tyr_Pase_AS"/>
</dbReference>
<dbReference type="Gene3D" id="3.90.190.10">
    <property type="entry name" value="Protein tyrosine phosphatase superfamily"/>
    <property type="match status" value="1"/>
</dbReference>
<evidence type="ECO:0000256" key="1">
    <source>
        <dbReference type="ARBA" id="ARBA00009580"/>
    </source>
</evidence>
<dbReference type="PROSITE" id="PS00383">
    <property type="entry name" value="TYR_PHOSPHATASE_1"/>
    <property type="match status" value="1"/>
</dbReference>
<proteinExistence type="inferred from homology"/>
<dbReference type="SUPFAM" id="SSF52799">
    <property type="entry name" value="(Phosphotyrosine protein) phosphatases II"/>
    <property type="match status" value="1"/>
</dbReference>
<comment type="caution">
    <text evidence="3">The sequence shown here is derived from an EMBL/GenBank/DDBJ whole genome shotgun (WGS) entry which is preliminary data.</text>
</comment>
<dbReference type="InterPro" id="IPR029021">
    <property type="entry name" value="Prot-tyrosine_phosphatase-like"/>
</dbReference>
<protein>
    <recommendedName>
        <fullName evidence="2">Tyrosine specific protein phosphatases domain-containing protein</fullName>
    </recommendedName>
</protein>
<evidence type="ECO:0000313" key="3">
    <source>
        <dbReference type="EMBL" id="GAB84923.1"/>
    </source>
</evidence>
<keyword evidence="4" id="KW-1185">Reference proteome</keyword>
<name>A0ABQ0HRN8_GORRU</name>
<dbReference type="PANTHER" id="PTHR31126">
    <property type="entry name" value="TYROSINE-PROTEIN PHOSPHATASE"/>
    <property type="match status" value="1"/>
</dbReference>
<organism evidence="3 4">
    <name type="scientific">Gordonia rubripertincta NBRC 101908</name>
    <dbReference type="NCBI Taxonomy" id="1077975"/>
    <lineage>
        <taxon>Bacteria</taxon>
        <taxon>Bacillati</taxon>
        <taxon>Actinomycetota</taxon>
        <taxon>Actinomycetes</taxon>
        <taxon>Mycobacteriales</taxon>
        <taxon>Gordoniaceae</taxon>
        <taxon>Gordonia</taxon>
    </lineage>
</organism>
<accession>A0ABQ0HRN8</accession>
<evidence type="ECO:0000259" key="2">
    <source>
        <dbReference type="PROSITE" id="PS50056"/>
    </source>
</evidence>
<dbReference type="InterPro" id="IPR000387">
    <property type="entry name" value="Tyr_Pase_dom"/>
</dbReference>
<dbReference type="PANTHER" id="PTHR31126:SF1">
    <property type="entry name" value="TYROSINE SPECIFIC PROTEIN PHOSPHATASES DOMAIN-CONTAINING PROTEIN"/>
    <property type="match status" value="1"/>
</dbReference>
<dbReference type="InterPro" id="IPR026893">
    <property type="entry name" value="Tyr/Ser_Pase_IphP-type"/>
</dbReference>
<evidence type="ECO:0000313" key="4">
    <source>
        <dbReference type="Proteomes" id="UP000010744"/>
    </source>
</evidence>
<dbReference type="PROSITE" id="PS50056">
    <property type="entry name" value="TYR_PHOSPHATASE_2"/>
    <property type="match status" value="1"/>
</dbReference>
<comment type="similarity">
    <text evidence="1">Belongs to the protein-tyrosine phosphatase family.</text>
</comment>
<sequence length="280" mass="30096">MSGARTGNRGLKPVTEQRIAVPGTSNLRDVGGYRVADGAVIARRRLYRAEAIVDPGGPSSYSFYDAEHDAHYRSLEVRTVIDLRAEAEFTRAPSAWASATGGTLHQLPIAEGGEGADTNFFQMLLTGELTAFDATDMGRFYVALLEQRADVLGAAYRLLADRSALPVLVHCAAGKDRTGVFVALVLRSLGVAEEVVVQDYALTGVLRPNRVDASADRIVAAGRDPEIARVLFDAPAEAMRFALAHLTERYGDAAHYLTDRAGVSAADLAAVRLNLLERPD</sequence>
<dbReference type="Pfam" id="PF13350">
    <property type="entry name" value="Y_phosphatase3"/>
    <property type="match status" value="1"/>
</dbReference>
<dbReference type="Proteomes" id="UP000010744">
    <property type="component" value="Unassembled WGS sequence"/>
</dbReference>
<gene>
    <name evidence="3" type="ORF">GORBP_049_00910</name>
</gene>